<comment type="caution">
    <text evidence="2">The sequence shown here is derived from an EMBL/GenBank/DDBJ whole genome shotgun (WGS) entry which is preliminary data.</text>
</comment>
<proteinExistence type="predicted"/>
<dbReference type="AlphaFoldDB" id="A0A4Z2GAM5"/>
<name>A0A4Z2GAM5_9TELE</name>
<evidence type="ECO:0000256" key="1">
    <source>
        <dbReference type="SAM" id="MobiDB-lite"/>
    </source>
</evidence>
<evidence type="ECO:0000313" key="3">
    <source>
        <dbReference type="Proteomes" id="UP000314294"/>
    </source>
</evidence>
<gene>
    <name evidence="2" type="ORF">EYF80_039150</name>
</gene>
<evidence type="ECO:0000313" key="2">
    <source>
        <dbReference type="EMBL" id="TNN50637.1"/>
    </source>
</evidence>
<keyword evidence="3" id="KW-1185">Reference proteome</keyword>
<protein>
    <submittedName>
        <fullName evidence="2">Uncharacterized protein</fullName>
    </submittedName>
</protein>
<organism evidence="2 3">
    <name type="scientific">Liparis tanakae</name>
    <name type="common">Tanaka's snailfish</name>
    <dbReference type="NCBI Taxonomy" id="230148"/>
    <lineage>
        <taxon>Eukaryota</taxon>
        <taxon>Metazoa</taxon>
        <taxon>Chordata</taxon>
        <taxon>Craniata</taxon>
        <taxon>Vertebrata</taxon>
        <taxon>Euteleostomi</taxon>
        <taxon>Actinopterygii</taxon>
        <taxon>Neopterygii</taxon>
        <taxon>Teleostei</taxon>
        <taxon>Neoteleostei</taxon>
        <taxon>Acanthomorphata</taxon>
        <taxon>Eupercaria</taxon>
        <taxon>Perciformes</taxon>
        <taxon>Cottioidei</taxon>
        <taxon>Cottales</taxon>
        <taxon>Liparidae</taxon>
        <taxon>Liparis</taxon>
    </lineage>
</organism>
<accession>A0A4Z2GAM5</accession>
<reference evidence="2 3" key="1">
    <citation type="submission" date="2019-03" db="EMBL/GenBank/DDBJ databases">
        <title>First draft genome of Liparis tanakae, snailfish: a comprehensive survey of snailfish specific genes.</title>
        <authorList>
            <person name="Kim W."/>
            <person name="Song I."/>
            <person name="Jeong J.-H."/>
            <person name="Kim D."/>
            <person name="Kim S."/>
            <person name="Ryu S."/>
            <person name="Song J.Y."/>
            <person name="Lee S.K."/>
        </authorList>
    </citation>
    <scope>NUCLEOTIDE SEQUENCE [LARGE SCALE GENOMIC DNA]</scope>
    <source>
        <tissue evidence="2">Muscle</tissue>
    </source>
</reference>
<dbReference type="Proteomes" id="UP000314294">
    <property type="component" value="Unassembled WGS sequence"/>
</dbReference>
<sequence>MAPNLESPPFGSLRRPIRRLASPSPRSHGTARAYCNLGKSSERRRADCAPASESSSFGSNLAGLGPGVGPRGRDAPVIARSWRESPARLPRRFGEEVIRIRED</sequence>
<dbReference type="EMBL" id="SRLO01000610">
    <property type="protein sequence ID" value="TNN50637.1"/>
    <property type="molecule type" value="Genomic_DNA"/>
</dbReference>
<feature type="region of interest" description="Disordered" evidence="1">
    <location>
        <begin position="1"/>
        <end position="75"/>
    </location>
</feature>